<dbReference type="Pfam" id="PF26192">
    <property type="entry name" value="RNF157-like_N"/>
    <property type="match status" value="1"/>
</dbReference>
<evidence type="ECO:0000313" key="5">
    <source>
        <dbReference type="EMBL" id="CAI9270325.1"/>
    </source>
</evidence>
<dbReference type="Pfam" id="PF06479">
    <property type="entry name" value="Ribonuc_2-5A"/>
    <property type="match status" value="1"/>
</dbReference>
<dbReference type="InterPro" id="IPR011009">
    <property type="entry name" value="Kinase-like_dom_sf"/>
</dbReference>
<name>A0AA35VPQ0_LACSI</name>
<dbReference type="AlphaFoldDB" id="A0AA35VPQ0"/>
<dbReference type="PROSITE" id="PS51392">
    <property type="entry name" value="KEN"/>
    <property type="match status" value="1"/>
</dbReference>
<dbReference type="GO" id="GO:1990604">
    <property type="term" value="C:IRE1-TRAF2-ASK1 complex"/>
    <property type="evidence" value="ECO:0007669"/>
    <property type="project" value="TreeGrafter"/>
</dbReference>
<dbReference type="Gene3D" id="1.10.510.10">
    <property type="entry name" value="Transferase(Phosphotransferase) domain 1"/>
    <property type="match status" value="1"/>
</dbReference>
<dbReference type="GO" id="GO:0004674">
    <property type="term" value="F:protein serine/threonine kinase activity"/>
    <property type="evidence" value="ECO:0007669"/>
    <property type="project" value="InterPro"/>
</dbReference>
<dbReference type="GO" id="GO:0005524">
    <property type="term" value="F:ATP binding"/>
    <property type="evidence" value="ECO:0007669"/>
    <property type="project" value="UniProtKB-KW"/>
</dbReference>
<proteinExistence type="predicted"/>
<reference evidence="5" key="1">
    <citation type="submission" date="2023-04" db="EMBL/GenBank/DDBJ databases">
        <authorList>
            <person name="Vijverberg K."/>
            <person name="Xiong W."/>
            <person name="Schranz E."/>
        </authorList>
    </citation>
    <scope>NUCLEOTIDE SEQUENCE</scope>
</reference>
<evidence type="ECO:0000256" key="2">
    <source>
        <dbReference type="ARBA" id="ARBA00022741"/>
    </source>
</evidence>
<dbReference type="SUPFAM" id="SSF56112">
    <property type="entry name" value="Protein kinase-like (PK-like)"/>
    <property type="match status" value="1"/>
</dbReference>
<dbReference type="GO" id="GO:0036498">
    <property type="term" value="P:IRE1-mediated unfolded protein response"/>
    <property type="evidence" value="ECO:0007669"/>
    <property type="project" value="TreeGrafter"/>
</dbReference>
<dbReference type="PANTHER" id="PTHR13954:SF6">
    <property type="entry name" value="NON-SPECIFIC SERINE_THREONINE PROTEIN KINASE"/>
    <property type="match status" value="1"/>
</dbReference>
<dbReference type="Proteomes" id="UP001177003">
    <property type="component" value="Chromosome 2"/>
</dbReference>
<keyword evidence="1" id="KW-0732">Signal</keyword>
<dbReference type="Gene3D" id="1.20.1440.180">
    <property type="entry name" value="KEN domain"/>
    <property type="match status" value="1"/>
</dbReference>
<keyword evidence="3" id="KW-0067">ATP-binding</keyword>
<dbReference type="InterPro" id="IPR038357">
    <property type="entry name" value="KEN_sf"/>
</dbReference>
<evidence type="ECO:0000256" key="1">
    <source>
        <dbReference type="ARBA" id="ARBA00022729"/>
    </source>
</evidence>
<feature type="domain" description="KEN" evidence="4">
    <location>
        <begin position="441"/>
        <end position="600"/>
    </location>
</feature>
<dbReference type="InterPro" id="IPR045133">
    <property type="entry name" value="IRE1/2-like"/>
</dbReference>
<sequence>MMNNSAASVPVTMEPVDPVHRYGCGHGRLKAGHTIDVKRNTVKIEPDLNDTEKYHVTFSYDAQVDGCITVCIYRWVGQEKKEVFKTSKNAEKRPGLVQKFNEKGDGVKFPLHKTGLKDVYKLEIVAQADEDGSKNCILEKTEAVVQNKSGITKVKVKNQILSVNGRMSVFVDLNGHSYSTQTDADDPYNGCCICFDEKNPGIVFPIGGLLLIEKPIAEESNGNCVYKGTYDESPVIAGRIPKGNGTTDEMIQILKRSNPHHSNVLWRIAEEENEDFVFFIYESFECTLHDLITGKYELKCLDGFMDLKLWKPDGFSPSKCLVKLLRGIVEGIVCLIKLGNIPNLNPRMIIIEEGTSSLTGKVLGMGISSTGQTAAWDSLDLGKLLVFCITSDYLPFDLEDVKDHLKRIPEAFDLISRLQHHNPKSRPTAKEVCDDIFFWDAKQHLSFIEDVSDCVDPDVCNAKAKILQLLNITDPPALRGKWVKSQKLDNVTNSKILKSLESLQGYSNWNTLIHPTLINNLERHRYYDYDSVCDLLRFIRNCSNHYKTLWNYSKRLLGGVEGLSTYFSSKFPKLCARNGDDEVGFAAFCQKLQMKRHIKTNKSQLDVATPG</sequence>
<dbReference type="EMBL" id="OX465078">
    <property type="protein sequence ID" value="CAI9270325.1"/>
    <property type="molecule type" value="Genomic_DNA"/>
</dbReference>
<dbReference type="GO" id="GO:0051082">
    <property type="term" value="F:unfolded protein binding"/>
    <property type="evidence" value="ECO:0007669"/>
    <property type="project" value="TreeGrafter"/>
</dbReference>
<keyword evidence="6" id="KW-1185">Reference proteome</keyword>
<evidence type="ECO:0000256" key="3">
    <source>
        <dbReference type="ARBA" id="ARBA00022840"/>
    </source>
</evidence>
<dbReference type="InterPro" id="IPR058981">
    <property type="entry name" value="MGRN1/RNF157-like_N"/>
</dbReference>
<dbReference type="GO" id="GO:0006397">
    <property type="term" value="P:mRNA processing"/>
    <property type="evidence" value="ECO:0007669"/>
    <property type="project" value="InterPro"/>
</dbReference>
<dbReference type="InterPro" id="IPR010513">
    <property type="entry name" value="KEN_dom"/>
</dbReference>
<evidence type="ECO:0000259" key="4">
    <source>
        <dbReference type="PROSITE" id="PS51392"/>
    </source>
</evidence>
<organism evidence="5 6">
    <name type="scientific">Lactuca saligna</name>
    <name type="common">Willowleaf lettuce</name>
    <dbReference type="NCBI Taxonomy" id="75948"/>
    <lineage>
        <taxon>Eukaryota</taxon>
        <taxon>Viridiplantae</taxon>
        <taxon>Streptophyta</taxon>
        <taxon>Embryophyta</taxon>
        <taxon>Tracheophyta</taxon>
        <taxon>Spermatophyta</taxon>
        <taxon>Magnoliopsida</taxon>
        <taxon>eudicotyledons</taxon>
        <taxon>Gunneridae</taxon>
        <taxon>Pentapetalae</taxon>
        <taxon>asterids</taxon>
        <taxon>campanulids</taxon>
        <taxon>Asterales</taxon>
        <taxon>Asteraceae</taxon>
        <taxon>Cichorioideae</taxon>
        <taxon>Cichorieae</taxon>
        <taxon>Lactucinae</taxon>
        <taxon>Lactuca</taxon>
    </lineage>
</organism>
<accession>A0AA35VPQ0</accession>
<dbReference type="PANTHER" id="PTHR13954">
    <property type="entry name" value="IRE1-RELATED"/>
    <property type="match status" value="1"/>
</dbReference>
<protein>
    <recommendedName>
        <fullName evidence="4">KEN domain-containing protein</fullName>
    </recommendedName>
</protein>
<dbReference type="GO" id="GO:0004521">
    <property type="term" value="F:RNA endonuclease activity"/>
    <property type="evidence" value="ECO:0007669"/>
    <property type="project" value="InterPro"/>
</dbReference>
<evidence type="ECO:0000313" key="6">
    <source>
        <dbReference type="Proteomes" id="UP001177003"/>
    </source>
</evidence>
<gene>
    <name evidence="5" type="ORF">LSALG_LOCUS10644</name>
</gene>
<keyword evidence="2" id="KW-0547">Nucleotide-binding</keyword>